<comment type="caution">
    <text evidence="2">The sequence shown here is derived from an EMBL/GenBank/DDBJ whole genome shotgun (WGS) entry which is preliminary data.</text>
</comment>
<reference evidence="2" key="1">
    <citation type="journal article" date="2015" name="Nature">
        <title>Complex archaea that bridge the gap between prokaryotes and eukaryotes.</title>
        <authorList>
            <person name="Spang A."/>
            <person name="Saw J.H."/>
            <person name="Jorgensen S.L."/>
            <person name="Zaremba-Niedzwiedzka K."/>
            <person name="Martijn J."/>
            <person name="Lind A.E."/>
            <person name="van Eijk R."/>
            <person name="Schleper C."/>
            <person name="Guy L."/>
            <person name="Ettema T.J."/>
        </authorList>
    </citation>
    <scope>NUCLEOTIDE SEQUENCE</scope>
</reference>
<proteinExistence type="predicted"/>
<name>A0A0F9MMX1_9ZZZZ</name>
<gene>
    <name evidence="2" type="ORF">LCGC14_1362720</name>
</gene>
<dbReference type="EMBL" id="LAZR01008532">
    <property type="protein sequence ID" value="KKM78165.1"/>
    <property type="molecule type" value="Genomic_DNA"/>
</dbReference>
<organism evidence="2">
    <name type="scientific">marine sediment metagenome</name>
    <dbReference type="NCBI Taxonomy" id="412755"/>
    <lineage>
        <taxon>unclassified sequences</taxon>
        <taxon>metagenomes</taxon>
        <taxon>ecological metagenomes</taxon>
    </lineage>
</organism>
<dbReference type="AlphaFoldDB" id="A0A0F9MMX1"/>
<feature type="compositionally biased region" description="Basic and acidic residues" evidence="1">
    <location>
        <begin position="179"/>
        <end position="188"/>
    </location>
</feature>
<protein>
    <submittedName>
        <fullName evidence="2">Uncharacterized protein</fullName>
    </submittedName>
</protein>
<feature type="region of interest" description="Disordered" evidence="1">
    <location>
        <begin position="178"/>
        <end position="235"/>
    </location>
</feature>
<evidence type="ECO:0000256" key="1">
    <source>
        <dbReference type="SAM" id="MobiDB-lite"/>
    </source>
</evidence>
<feature type="compositionally biased region" description="Basic and acidic residues" evidence="1">
    <location>
        <begin position="198"/>
        <end position="235"/>
    </location>
</feature>
<evidence type="ECO:0000313" key="2">
    <source>
        <dbReference type="EMBL" id="KKM78165.1"/>
    </source>
</evidence>
<accession>A0A0F9MMX1</accession>
<sequence>MVKPETRRQRIAQAQKFIQDDPYVSKRQLQRSIKGIFGVGLSDTIRRQLLQEGNSVGSLRVRLRAPGVFSPKERRILGKVIRRTGNPPYLVAAINQRTALATDARAKGLTRREYLRAVRQFYRANGWVADKSGPRRKKDGTIDRDRRVKGRPDIWKMLRDLRQRDIETGEYVPPVVKKPRIDKGDIKAQKVRHRERQQRRTEVRQDEVRRRRQELEERRQALVEKRRGRSGERRS</sequence>